<dbReference type="STRING" id="670155.SAMN04488001_3269"/>
<evidence type="ECO:0000313" key="11">
    <source>
        <dbReference type="EMBL" id="SDX45209.1"/>
    </source>
</evidence>
<sequence length="507" mass="56852">MQREAAPVFFLTASEAYPALEKAFLEAKTEVLGSFRVFDPETKLRSEAGLKIGDTWADLMRHVVGKGVKVTLRISDFDPIVGTELHSGTHASVRGFREAVGETDLFDVRPALHTAQMGIFPRLMLWPRTYIELRRHAAKLRDMTEPERNAALRDVPGLRKMMRGETAHLRARAFPPPTVHPATHHQKLAIFDGKKLYVGGLDLDERRYDTLVHDQSGDQTWHDVQVMMTGAPAKAAHDYLTAFVADDFEALRAPFPGLLRTYSEQRRFRALYLSPRPVLNEIEQAHMVGFKRARRLIYLETQFFRDTKLADKLCKAGRANSELQVIIVLPAAPDDLAFENSKGSDVRYGEYLQAKCLDQLKQTFGERLFIAATAQPRRTTDTARAQLDGAPLIYVHAKVSVFDDDTAIISSANLNGRSMKWDTEAGVLLDNADDVARLRERCFEHWYGGEAPAEFKDPATAVATWRALADANQAKVPEERTGFILPYSTSPARKLGRNLPGAPEELV</sequence>
<organism evidence="11 12">
    <name type="scientific">Litoreibacter albidus</name>
    <dbReference type="NCBI Taxonomy" id="670155"/>
    <lineage>
        <taxon>Bacteria</taxon>
        <taxon>Pseudomonadati</taxon>
        <taxon>Pseudomonadota</taxon>
        <taxon>Alphaproteobacteria</taxon>
        <taxon>Rhodobacterales</taxon>
        <taxon>Roseobacteraceae</taxon>
        <taxon>Litoreibacter</taxon>
    </lineage>
</organism>
<name>A0A1H3BVM7_9RHOB</name>
<feature type="domain" description="PLD phosphodiesterase" evidence="10">
    <location>
        <begin position="391"/>
        <end position="418"/>
    </location>
</feature>
<keyword evidence="8" id="KW-0443">Lipid metabolism</keyword>
<gene>
    <name evidence="11" type="ORF">SAMN04488001_3269</name>
</gene>
<dbReference type="AlphaFoldDB" id="A0A1H3BVM7"/>
<dbReference type="PANTHER" id="PTHR18896">
    <property type="entry name" value="PHOSPHOLIPASE D"/>
    <property type="match status" value="1"/>
</dbReference>
<evidence type="ECO:0000256" key="2">
    <source>
        <dbReference type="ARBA" id="ARBA00003145"/>
    </source>
</evidence>
<dbReference type="EMBL" id="FNOI01000007">
    <property type="protein sequence ID" value="SDX45209.1"/>
    <property type="molecule type" value="Genomic_DNA"/>
</dbReference>
<feature type="domain" description="PLD phosphodiesterase" evidence="10">
    <location>
        <begin position="180"/>
        <end position="207"/>
    </location>
</feature>
<dbReference type="GO" id="GO:0004630">
    <property type="term" value="F:phospholipase D activity"/>
    <property type="evidence" value="ECO:0007669"/>
    <property type="project" value="UniProtKB-EC"/>
</dbReference>
<evidence type="ECO:0000256" key="6">
    <source>
        <dbReference type="ARBA" id="ARBA00022737"/>
    </source>
</evidence>
<dbReference type="GO" id="GO:0005576">
    <property type="term" value="C:extracellular region"/>
    <property type="evidence" value="ECO:0007669"/>
    <property type="project" value="UniProtKB-SubCell"/>
</dbReference>
<comment type="subcellular location">
    <subcellularLocation>
        <location evidence="3">Secreted</location>
    </subcellularLocation>
</comment>
<keyword evidence="6" id="KW-0677">Repeat</keyword>
<keyword evidence="12" id="KW-1185">Reference proteome</keyword>
<evidence type="ECO:0000259" key="10">
    <source>
        <dbReference type="PROSITE" id="PS50035"/>
    </source>
</evidence>
<dbReference type="InterPro" id="IPR025202">
    <property type="entry name" value="PLD-like_dom"/>
</dbReference>
<dbReference type="GO" id="GO:0009395">
    <property type="term" value="P:phospholipid catabolic process"/>
    <property type="evidence" value="ECO:0007669"/>
    <property type="project" value="TreeGrafter"/>
</dbReference>
<evidence type="ECO:0000256" key="8">
    <source>
        <dbReference type="ARBA" id="ARBA00023098"/>
    </source>
</evidence>
<dbReference type="PROSITE" id="PS50035">
    <property type="entry name" value="PLD"/>
    <property type="match status" value="2"/>
</dbReference>
<evidence type="ECO:0000256" key="9">
    <source>
        <dbReference type="ARBA" id="ARBA00029594"/>
    </source>
</evidence>
<comment type="catalytic activity">
    <reaction evidence="1">
        <text>a 1,2-diacyl-sn-glycero-3-phosphocholine + H2O = a 1,2-diacyl-sn-glycero-3-phosphate + choline + H(+)</text>
        <dbReference type="Rhea" id="RHEA:14445"/>
        <dbReference type="ChEBI" id="CHEBI:15354"/>
        <dbReference type="ChEBI" id="CHEBI:15377"/>
        <dbReference type="ChEBI" id="CHEBI:15378"/>
        <dbReference type="ChEBI" id="CHEBI:57643"/>
        <dbReference type="ChEBI" id="CHEBI:58608"/>
        <dbReference type="EC" id="3.1.4.4"/>
    </reaction>
</comment>
<keyword evidence="7" id="KW-0378">Hydrolase</keyword>
<dbReference type="SMART" id="SM00155">
    <property type="entry name" value="PLDc"/>
    <property type="match status" value="2"/>
</dbReference>
<proteinExistence type="predicted"/>
<dbReference type="CDD" id="cd09105">
    <property type="entry name" value="PLDc_vPLD1_2_like_2"/>
    <property type="match status" value="1"/>
</dbReference>
<evidence type="ECO:0000256" key="7">
    <source>
        <dbReference type="ARBA" id="ARBA00022801"/>
    </source>
</evidence>
<evidence type="ECO:0000313" key="12">
    <source>
        <dbReference type="Proteomes" id="UP000199441"/>
    </source>
</evidence>
<dbReference type="InterPro" id="IPR001736">
    <property type="entry name" value="PLipase_D/transphosphatidylase"/>
</dbReference>
<dbReference type="SUPFAM" id="SSF56024">
    <property type="entry name" value="Phospholipase D/nuclease"/>
    <property type="match status" value="2"/>
</dbReference>
<dbReference type="Proteomes" id="UP000199441">
    <property type="component" value="Unassembled WGS sequence"/>
</dbReference>
<evidence type="ECO:0000256" key="3">
    <source>
        <dbReference type="ARBA" id="ARBA00004613"/>
    </source>
</evidence>
<evidence type="ECO:0000256" key="4">
    <source>
        <dbReference type="ARBA" id="ARBA00018392"/>
    </source>
</evidence>
<comment type="function">
    <text evidence="2">Could be a virulence factor.</text>
</comment>
<dbReference type="Gene3D" id="3.30.870.10">
    <property type="entry name" value="Endonuclease Chain A"/>
    <property type="match status" value="2"/>
</dbReference>
<keyword evidence="5" id="KW-0964">Secreted</keyword>
<accession>A0A1H3BVM7</accession>
<protein>
    <recommendedName>
        <fullName evidence="4">Phospholipase D</fullName>
    </recommendedName>
    <alternativeName>
        <fullName evidence="9">Choline phosphatase</fullName>
    </alternativeName>
</protein>
<dbReference type="RefSeq" id="WP_089947986.1">
    <property type="nucleotide sequence ID" value="NZ_FNOI01000007.1"/>
</dbReference>
<dbReference type="Pfam" id="PF13091">
    <property type="entry name" value="PLDc_2"/>
    <property type="match status" value="1"/>
</dbReference>
<reference evidence="12" key="1">
    <citation type="submission" date="2016-10" db="EMBL/GenBank/DDBJ databases">
        <authorList>
            <person name="Varghese N."/>
            <person name="Submissions S."/>
        </authorList>
    </citation>
    <scope>NUCLEOTIDE SEQUENCE [LARGE SCALE GENOMIC DNA]</scope>
    <source>
        <strain evidence="12">DSM 26922</strain>
    </source>
</reference>
<dbReference type="PANTHER" id="PTHR18896:SF76">
    <property type="entry name" value="PHOSPHOLIPASE"/>
    <property type="match status" value="1"/>
</dbReference>
<dbReference type="InterPro" id="IPR015679">
    <property type="entry name" value="PLipase_D_fam"/>
</dbReference>
<dbReference type="OrthoDB" id="8828485at2"/>
<evidence type="ECO:0000256" key="5">
    <source>
        <dbReference type="ARBA" id="ARBA00022525"/>
    </source>
</evidence>
<evidence type="ECO:0000256" key="1">
    <source>
        <dbReference type="ARBA" id="ARBA00000798"/>
    </source>
</evidence>